<gene>
    <name evidence="7" type="ORF">CVLEPA_LOCUS3382</name>
</gene>
<feature type="chain" id="PRO_5046297054" description="CUB domain-containing protein" evidence="5">
    <location>
        <begin position="29"/>
        <end position="359"/>
    </location>
</feature>
<comment type="caution">
    <text evidence="3">Lacks conserved residue(s) required for the propagation of feature annotation.</text>
</comment>
<protein>
    <recommendedName>
        <fullName evidence="6">CUB domain-containing protein</fullName>
    </recommendedName>
</protein>
<dbReference type="PANTHER" id="PTHR24251">
    <property type="entry name" value="OVOCHYMASE-RELATED"/>
    <property type="match status" value="1"/>
</dbReference>
<sequence length="359" mass="39751">MMLPAGVIAPCFGTIVLLLSMARSDATGGSTCYQILQVSTEGGMDIADNKNKTNCGISANCLLLKSASIFRIPGLPDAVSEMTYGDCMPAAQCAQLDCKVFLSRFLQTAPYDVEIINCTASCCQGDLCNSDQDESEEEEEDVDETKDGESETVDITSKAPILTTTTPFSCGFTANVTKNLQYFTSPNYPENYPNNIVCPWVFHAPPGYRISLRFLDIQTESCCDTIKISDEEGSTSIFVPKPPDNSFVTKTNVLSMWFETNRDTTFRGFKVSYTIDGARLPSDTNDICLVEDELFLSAGETRYLQSPNYPSDYPSDKYCTVTIVAPPGYFLNITFEDSKLQDFWDYIKVNMQGVHKHQL</sequence>
<feature type="compositionally biased region" description="Acidic residues" evidence="4">
    <location>
        <begin position="131"/>
        <end position="152"/>
    </location>
</feature>
<dbReference type="PROSITE" id="PS01180">
    <property type="entry name" value="CUB"/>
    <property type="match status" value="2"/>
</dbReference>
<dbReference type="Pfam" id="PF00431">
    <property type="entry name" value="CUB"/>
    <property type="match status" value="2"/>
</dbReference>
<dbReference type="Proteomes" id="UP001642483">
    <property type="component" value="Unassembled WGS sequence"/>
</dbReference>
<keyword evidence="8" id="KW-1185">Reference proteome</keyword>
<keyword evidence="5" id="KW-0732">Signal</keyword>
<reference evidence="7 8" key="1">
    <citation type="submission" date="2024-02" db="EMBL/GenBank/DDBJ databases">
        <authorList>
            <person name="Daric V."/>
            <person name="Darras S."/>
        </authorList>
    </citation>
    <scope>NUCLEOTIDE SEQUENCE [LARGE SCALE GENOMIC DNA]</scope>
</reference>
<evidence type="ECO:0000256" key="1">
    <source>
        <dbReference type="ARBA" id="ARBA00022737"/>
    </source>
</evidence>
<evidence type="ECO:0000259" key="6">
    <source>
        <dbReference type="PROSITE" id="PS01180"/>
    </source>
</evidence>
<feature type="domain" description="CUB" evidence="6">
    <location>
        <begin position="290"/>
        <end position="359"/>
    </location>
</feature>
<dbReference type="EMBL" id="CAWYQH010000002">
    <property type="protein sequence ID" value="CAK8673611.1"/>
    <property type="molecule type" value="Genomic_DNA"/>
</dbReference>
<comment type="caution">
    <text evidence="7">The sequence shown here is derived from an EMBL/GenBank/DDBJ whole genome shotgun (WGS) entry which is preliminary data.</text>
</comment>
<feature type="signal peptide" evidence="5">
    <location>
        <begin position="1"/>
        <end position="28"/>
    </location>
</feature>
<evidence type="ECO:0000256" key="2">
    <source>
        <dbReference type="ARBA" id="ARBA00023157"/>
    </source>
</evidence>
<dbReference type="InterPro" id="IPR035914">
    <property type="entry name" value="Sperma_CUB_dom_sf"/>
</dbReference>
<feature type="domain" description="CUB" evidence="6">
    <location>
        <begin position="170"/>
        <end position="276"/>
    </location>
</feature>
<evidence type="ECO:0000256" key="5">
    <source>
        <dbReference type="SAM" id="SignalP"/>
    </source>
</evidence>
<dbReference type="PANTHER" id="PTHR24251:SF37">
    <property type="entry name" value="CUB DOMAIN-CONTAINING PROTEIN"/>
    <property type="match status" value="1"/>
</dbReference>
<keyword evidence="2" id="KW-1015">Disulfide bond</keyword>
<feature type="region of interest" description="Disordered" evidence="4">
    <location>
        <begin position="130"/>
        <end position="154"/>
    </location>
</feature>
<proteinExistence type="predicted"/>
<name>A0ABP0F447_CLALP</name>
<accession>A0ABP0F447</accession>
<evidence type="ECO:0000256" key="3">
    <source>
        <dbReference type="PROSITE-ProRule" id="PRU00059"/>
    </source>
</evidence>
<dbReference type="InterPro" id="IPR000859">
    <property type="entry name" value="CUB_dom"/>
</dbReference>
<evidence type="ECO:0000256" key="4">
    <source>
        <dbReference type="SAM" id="MobiDB-lite"/>
    </source>
</evidence>
<dbReference type="CDD" id="cd00041">
    <property type="entry name" value="CUB"/>
    <property type="match status" value="2"/>
</dbReference>
<evidence type="ECO:0000313" key="8">
    <source>
        <dbReference type="Proteomes" id="UP001642483"/>
    </source>
</evidence>
<dbReference type="Gene3D" id="2.60.120.290">
    <property type="entry name" value="Spermadhesin, CUB domain"/>
    <property type="match status" value="2"/>
</dbReference>
<keyword evidence="1" id="KW-0677">Repeat</keyword>
<organism evidence="7 8">
    <name type="scientific">Clavelina lepadiformis</name>
    <name type="common">Light-bulb sea squirt</name>
    <name type="synonym">Ascidia lepadiformis</name>
    <dbReference type="NCBI Taxonomy" id="159417"/>
    <lineage>
        <taxon>Eukaryota</taxon>
        <taxon>Metazoa</taxon>
        <taxon>Chordata</taxon>
        <taxon>Tunicata</taxon>
        <taxon>Ascidiacea</taxon>
        <taxon>Aplousobranchia</taxon>
        <taxon>Clavelinidae</taxon>
        <taxon>Clavelina</taxon>
    </lineage>
</organism>
<dbReference type="SUPFAM" id="SSF49854">
    <property type="entry name" value="Spermadhesin, CUB domain"/>
    <property type="match status" value="2"/>
</dbReference>
<evidence type="ECO:0000313" key="7">
    <source>
        <dbReference type="EMBL" id="CAK8673611.1"/>
    </source>
</evidence>
<dbReference type="SMART" id="SM00042">
    <property type="entry name" value="CUB"/>
    <property type="match status" value="1"/>
</dbReference>